<reference evidence="5 6" key="1">
    <citation type="submission" date="2014-11" db="EMBL/GenBank/DDBJ databases">
        <authorList>
            <person name="Zhu J."/>
            <person name="Qi W."/>
            <person name="Song R."/>
        </authorList>
    </citation>
    <scope>NUCLEOTIDE SEQUENCE [LARGE SCALE GENOMIC DNA]</scope>
</reference>
<dbReference type="InParanoid" id="A0A0G4EHB6"/>
<evidence type="ECO:0000256" key="3">
    <source>
        <dbReference type="ARBA" id="ARBA00022840"/>
    </source>
</evidence>
<evidence type="ECO:0000256" key="2">
    <source>
        <dbReference type="ARBA" id="ARBA00022741"/>
    </source>
</evidence>
<keyword evidence="6" id="KW-1185">Reference proteome</keyword>
<gene>
    <name evidence="5" type="ORF">Vbra_11713</name>
</gene>
<dbReference type="PANTHER" id="PTHR12241:SF147">
    <property type="entry name" value="TUBULIN POLYGLUTAMYLASE TTLL7"/>
    <property type="match status" value="1"/>
</dbReference>
<keyword evidence="3" id="KW-0067">ATP-binding</keyword>
<dbReference type="GO" id="GO:0015631">
    <property type="term" value="F:tubulin binding"/>
    <property type="evidence" value="ECO:0007669"/>
    <property type="project" value="TreeGrafter"/>
</dbReference>
<organism evidence="5 6">
    <name type="scientific">Vitrella brassicaformis (strain CCMP3155)</name>
    <dbReference type="NCBI Taxonomy" id="1169540"/>
    <lineage>
        <taxon>Eukaryota</taxon>
        <taxon>Sar</taxon>
        <taxon>Alveolata</taxon>
        <taxon>Colpodellida</taxon>
        <taxon>Vitrellaceae</taxon>
        <taxon>Vitrella</taxon>
    </lineage>
</organism>
<feature type="compositionally biased region" description="Basic and acidic residues" evidence="4">
    <location>
        <begin position="143"/>
        <end position="156"/>
    </location>
</feature>
<dbReference type="InterPro" id="IPR004344">
    <property type="entry name" value="TTL/TTLL_fam"/>
</dbReference>
<dbReference type="GO" id="GO:0000226">
    <property type="term" value="P:microtubule cytoskeleton organization"/>
    <property type="evidence" value="ECO:0007669"/>
    <property type="project" value="TreeGrafter"/>
</dbReference>
<dbReference type="PROSITE" id="PS51221">
    <property type="entry name" value="TTL"/>
    <property type="match status" value="1"/>
</dbReference>
<name>A0A0G4EHB6_VITBC</name>
<dbReference type="EMBL" id="CDMY01000227">
    <property type="protein sequence ID" value="CEL94857.1"/>
    <property type="molecule type" value="Genomic_DNA"/>
</dbReference>
<sequence length="1017" mass="114933">MMALLKGLSGLEDYERHLYQPSIAEEDESLDAESDHPALPPPIRRSPPAYHAHHALPRLAPSATHRRPDYNDDESSSESADDADDAEEDTDEDNESLQAEGEGKEEEGESEGDREAEGRDNHDALIAKDEDIDETESAVPTPRSEENEYERPDTRARGRRGGQRRGGPSGLGGRETRAVSCGHSAATAAAAAAKKRETAAAAKKKKKKVAKMCFYLQTHYDLIRDVCESFPHWKEVENEDDDWDLFWTDGAIPADRLLRMRPYQKINHFVGTCAIARKNFLGRNLLRMKKFFPKAYRYFPQTWILPTDTSSFKAQFSNRRKPKTFILKPEAMSQGRGIQLIRRFEDVNLTERYVAQRYVHKPLLVDGLKFDLRLYVLLTGCDPLRIFLHQEGLVRFATEKYAPPNSKNLNRCRMHLTNYAVNRGSAHFEQPDSRHEALSGHKRSLKQFMQILASKGCDVPGLMAEVEEMIVKTVVAVQPTLAHVYHSCQPHDMPNQMSFEVLGFDILIDHRFKPWLIEVNHSPSFSVDSPLDRHVKFHVLRDALALLNIKPENRRKYQASLKAQLASRLMRGRRKNATVAERRADRAVAVARVAEQRSQWEEAYLPYTGYKRLYPTPEREKSMVPFFDAALQIWETLTGVSQAHLRSNTLPMTENGKGDKKKGPKANAEGGAGKSRTPTEGRKSQAPTHGRSKSVHPGSSSGKRHTHFDPDSRKRISSSNRRAVRCGSFSTLPTTADLGETEIDYSHLNYHPVGTFSIPRPSTPPSFTSFVRPQECLRPKSGLVRRQHDMLTPDWVHCLRDTTQNRLPDEHTGRLSVIYQRPFAERAQQSMTPPDSPHISSPARHRQTRPLMRIEVPRRDETGSRLGGVHDGVEGRSAPTTRERHERERRRRGLRKTDSPMIPAFSPGCNPFADVAAIYPPPFKVRSSLLAQPPPHLPFPFGPSPASITTADRRDEANDNTAQVDTESLFVQGRRVQAKDGQRAKGSPVQRWVPEMSRPMCDDETSVLGLFAREGHC</sequence>
<evidence type="ECO:0000256" key="1">
    <source>
        <dbReference type="ARBA" id="ARBA00022598"/>
    </source>
</evidence>
<evidence type="ECO:0000256" key="4">
    <source>
        <dbReference type="SAM" id="MobiDB-lite"/>
    </source>
</evidence>
<feature type="compositionally biased region" description="Acidic residues" evidence="4">
    <location>
        <begin position="71"/>
        <end position="95"/>
    </location>
</feature>
<feature type="region of interest" description="Disordered" evidence="4">
    <location>
        <begin position="19"/>
        <end position="177"/>
    </location>
</feature>
<dbReference type="SUPFAM" id="SSF56059">
    <property type="entry name" value="Glutathione synthetase ATP-binding domain-like"/>
    <property type="match status" value="1"/>
</dbReference>
<keyword evidence="2" id="KW-0547">Nucleotide-binding</keyword>
<dbReference type="GO" id="GO:0005524">
    <property type="term" value="F:ATP binding"/>
    <property type="evidence" value="ECO:0007669"/>
    <property type="project" value="UniProtKB-KW"/>
</dbReference>
<dbReference type="AlphaFoldDB" id="A0A0G4EHB6"/>
<feature type="compositionally biased region" description="Gly residues" evidence="4">
    <location>
        <begin position="164"/>
        <end position="173"/>
    </location>
</feature>
<evidence type="ECO:0008006" key="7">
    <source>
        <dbReference type="Google" id="ProtNLM"/>
    </source>
</evidence>
<dbReference type="GO" id="GO:0036064">
    <property type="term" value="C:ciliary basal body"/>
    <property type="evidence" value="ECO:0007669"/>
    <property type="project" value="TreeGrafter"/>
</dbReference>
<dbReference type="Gene3D" id="3.30.470.20">
    <property type="entry name" value="ATP-grasp fold, B domain"/>
    <property type="match status" value="1"/>
</dbReference>
<dbReference type="PANTHER" id="PTHR12241">
    <property type="entry name" value="TUBULIN POLYGLUTAMYLASE"/>
    <property type="match status" value="1"/>
</dbReference>
<protein>
    <recommendedName>
        <fullName evidence="7">Tubulin--tyrosine ligase-like protein 9</fullName>
    </recommendedName>
</protein>
<dbReference type="OrthoDB" id="202825at2759"/>
<evidence type="ECO:0000313" key="5">
    <source>
        <dbReference type="EMBL" id="CEL94857.1"/>
    </source>
</evidence>
<accession>A0A0G4EHB6</accession>
<dbReference type="GO" id="GO:0070740">
    <property type="term" value="F:tubulin-glutamic acid ligase activity"/>
    <property type="evidence" value="ECO:0007669"/>
    <property type="project" value="TreeGrafter"/>
</dbReference>
<keyword evidence="1" id="KW-0436">Ligase</keyword>
<dbReference type="Pfam" id="PF03133">
    <property type="entry name" value="TTL"/>
    <property type="match status" value="1"/>
</dbReference>
<dbReference type="VEuPathDB" id="CryptoDB:Vbra_11713"/>
<evidence type="ECO:0000313" key="6">
    <source>
        <dbReference type="Proteomes" id="UP000041254"/>
    </source>
</evidence>
<feature type="region of interest" description="Disordered" evidence="4">
    <location>
        <begin position="645"/>
        <end position="722"/>
    </location>
</feature>
<feature type="compositionally biased region" description="Basic and acidic residues" evidence="4">
    <location>
        <begin position="111"/>
        <end position="129"/>
    </location>
</feature>
<feature type="region of interest" description="Disordered" evidence="4">
    <location>
        <begin position="827"/>
        <end position="905"/>
    </location>
</feature>
<dbReference type="Proteomes" id="UP000041254">
    <property type="component" value="Unassembled WGS sequence"/>
</dbReference>
<proteinExistence type="predicted"/>